<dbReference type="PANTHER" id="PTHR38439">
    <property type="entry name" value="AURACYANIN-B"/>
    <property type="match status" value="1"/>
</dbReference>
<dbReference type="CDD" id="cd04211">
    <property type="entry name" value="Cupredoxin_like_2"/>
    <property type="match status" value="1"/>
</dbReference>
<dbReference type="GO" id="GO:0005507">
    <property type="term" value="F:copper ion binding"/>
    <property type="evidence" value="ECO:0007669"/>
    <property type="project" value="InterPro"/>
</dbReference>
<keyword evidence="1" id="KW-0479">Metal-binding</keyword>
<dbReference type="AlphaFoldDB" id="A0A233RH75"/>
<evidence type="ECO:0000256" key="3">
    <source>
        <dbReference type="SAM" id="MobiDB-lite"/>
    </source>
</evidence>
<protein>
    <submittedName>
        <fullName evidence="6">Copper-binding protein</fullName>
    </submittedName>
</protein>
<sequence>MKAKYSIMMLALLPGLAVAAGTHGGGHGSGHEHGAANMEQHMGGHDMAQPMSGMGRPGQAAEVSRTIAVDMNDDMRFTPARIEVKAGETVRFFVSNRGRLEHELVLGNLVMLQQHAEMMREMPHMDHAEPNMISLKPGQKGGLVWHFDQAGTVDFACLIPGHMEAGMKGQVSVAQ</sequence>
<dbReference type="PANTHER" id="PTHR38439:SF3">
    <property type="entry name" value="COPPER-RESISTANT CUPROPROTEIN COPI"/>
    <property type="match status" value="1"/>
</dbReference>
<dbReference type="InterPro" id="IPR050845">
    <property type="entry name" value="Cu-binding_ET"/>
</dbReference>
<organism evidence="6 7">
    <name type="scientific">Oceanimonas doudoroffii</name>
    <dbReference type="NCBI Taxonomy" id="84158"/>
    <lineage>
        <taxon>Bacteria</taxon>
        <taxon>Pseudomonadati</taxon>
        <taxon>Pseudomonadota</taxon>
        <taxon>Gammaproteobacteria</taxon>
        <taxon>Aeromonadales</taxon>
        <taxon>Aeromonadaceae</taxon>
        <taxon>Oceanimonas</taxon>
    </lineage>
</organism>
<evidence type="ECO:0000313" key="7">
    <source>
        <dbReference type="Proteomes" id="UP000242757"/>
    </source>
</evidence>
<evidence type="ECO:0000256" key="2">
    <source>
        <dbReference type="ARBA" id="ARBA00023008"/>
    </source>
</evidence>
<dbReference type="Gene3D" id="2.60.40.420">
    <property type="entry name" value="Cupredoxins - blue copper proteins"/>
    <property type="match status" value="1"/>
</dbReference>
<dbReference type="OrthoDB" id="9816061at2"/>
<evidence type="ECO:0000256" key="1">
    <source>
        <dbReference type="ARBA" id="ARBA00022723"/>
    </source>
</evidence>
<comment type="caution">
    <text evidence="6">The sequence shown here is derived from an EMBL/GenBank/DDBJ whole genome shotgun (WGS) entry which is preliminary data.</text>
</comment>
<feature type="domain" description="Blue (type 1) copper" evidence="5">
    <location>
        <begin position="68"/>
        <end position="173"/>
    </location>
</feature>
<feature type="region of interest" description="Disordered" evidence="3">
    <location>
        <begin position="42"/>
        <end position="61"/>
    </location>
</feature>
<dbReference type="InterPro" id="IPR008972">
    <property type="entry name" value="Cupredoxin"/>
</dbReference>
<dbReference type="InterPro" id="IPR000923">
    <property type="entry name" value="BlueCu_1"/>
</dbReference>
<gene>
    <name evidence="6" type="ORF">B6S08_04295</name>
</gene>
<feature type="chain" id="PRO_5012330653" evidence="4">
    <location>
        <begin position="20"/>
        <end position="175"/>
    </location>
</feature>
<dbReference type="EMBL" id="NBIM01000001">
    <property type="protein sequence ID" value="OXY82741.1"/>
    <property type="molecule type" value="Genomic_DNA"/>
</dbReference>
<keyword evidence="2" id="KW-0186">Copper</keyword>
<accession>A0A233RH75</accession>
<evidence type="ECO:0000313" key="6">
    <source>
        <dbReference type="EMBL" id="OXY82741.1"/>
    </source>
</evidence>
<dbReference type="GO" id="GO:0009055">
    <property type="term" value="F:electron transfer activity"/>
    <property type="evidence" value="ECO:0007669"/>
    <property type="project" value="InterPro"/>
</dbReference>
<proteinExistence type="predicted"/>
<feature type="signal peptide" evidence="4">
    <location>
        <begin position="1"/>
        <end position="19"/>
    </location>
</feature>
<keyword evidence="7" id="KW-1185">Reference proteome</keyword>
<dbReference type="Pfam" id="PF00127">
    <property type="entry name" value="Copper-bind"/>
    <property type="match status" value="1"/>
</dbReference>
<dbReference type="SUPFAM" id="SSF49503">
    <property type="entry name" value="Cupredoxins"/>
    <property type="match status" value="1"/>
</dbReference>
<dbReference type="Proteomes" id="UP000242757">
    <property type="component" value="Unassembled WGS sequence"/>
</dbReference>
<evidence type="ECO:0000256" key="4">
    <source>
        <dbReference type="SAM" id="SignalP"/>
    </source>
</evidence>
<name>A0A233RH75_9GAMM</name>
<keyword evidence="4" id="KW-0732">Signal</keyword>
<dbReference type="RefSeq" id="WP_094199519.1">
    <property type="nucleotide sequence ID" value="NZ_NBIM01000001.1"/>
</dbReference>
<evidence type="ECO:0000259" key="5">
    <source>
        <dbReference type="Pfam" id="PF00127"/>
    </source>
</evidence>
<reference evidence="6 7" key="1">
    <citation type="submission" date="2017-08" db="EMBL/GenBank/DDBJ databases">
        <title>A Genome Sequence of Oceanimonas doudoroffii ATCC 27123T.</title>
        <authorList>
            <person name="Brennan M.A."/>
            <person name="Maclea K.S."/>
            <person name="Mcclelland W.D."/>
            <person name="Trachtenberg A.M."/>
        </authorList>
    </citation>
    <scope>NUCLEOTIDE SEQUENCE [LARGE SCALE GENOMIC DNA]</scope>
    <source>
        <strain evidence="6 7">ATCC 27123</strain>
    </source>
</reference>